<evidence type="ECO:0000259" key="1">
    <source>
        <dbReference type="Pfam" id="PF13274"/>
    </source>
</evidence>
<evidence type="ECO:0000313" key="3">
    <source>
        <dbReference type="Proteomes" id="UP000289411"/>
    </source>
</evidence>
<evidence type="ECO:0000313" key="2">
    <source>
        <dbReference type="EMBL" id="RYB07565.1"/>
    </source>
</evidence>
<sequence>MTTAQDGRAVANFILDYCDGRGRKVTNLSLQKIIYFCHVWSLIELNGPLVRHKFEAWEFGPVLPYLYRAFRNYDRAPILGRATYIDPVDGVQRVAEYEFNFEIESLLRETVEFYSRLRAGDLVELSHVEGGPWHSVWNHMGNVNPGMMIDDTRILKFYSKVRAPFAIQ</sequence>
<comment type="caution">
    <text evidence="2">The sequence shown here is derived from an EMBL/GenBank/DDBJ whole genome shotgun (WGS) entry which is preliminary data.</text>
</comment>
<accession>A0A4Q2RH50</accession>
<dbReference type="RefSeq" id="WP_129217030.1">
    <property type="nucleotide sequence ID" value="NZ_QYBC01000001.1"/>
</dbReference>
<reference evidence="2 3" key="2">
    <citation type="submission" date="2019-02" db="EMBL/GenBank/DDBJ databases">
        <title>'Lichenibacterium ramalinii' gen. nov. sp. nov., 'Lichenibacterium minor' gen. nov. sp. nov.</title>
        <authorList>
            <person name="Pankratov T."/>
        </authorList>
    </citation>
    <scope>NUCLEOTIDE SEQUENCE [LARGE SCALE GENOMIC DNA]</scope>
    <source>
        <strain evidence="2 3">RmlP001</strain>
    </source>
</reference>
<organism evidence="2 3">
    <name type="scientific">Lichenibacterium ramalinae</name>
    <dbReference type="NCBI Taxonomy" id="2316527"/>
    <lineage>
        <taxon>Bacteria</taxon>
        <taxon>Pseudomonadati</taxon>
        <taxon>Pseudomonadota</taxon>
        <taxon>Alphaproteobacteria</taxon>
        <taxon>Hyphomicrobiales</taxon>
        <taxon>Lichenihabitantaceae</taxon>
        <taxon>Lichenibacterium</taxon>
    </lineage>
</organism>
<reference evidence="2 3" key="1">
    <citation type="submission" date="2018-09" db="EMBL/GenBank/DDBJ databases">
        <authorList>
            <person name="Grouzdev D.S."/>
            <person name="Krutkina M.S."/>
        </authorList>
    </citation>
    <scope>NUCLEOTIDE SEQUENCE [LARGE SCALE GENOMIC DNA]</scope>
    <source>
        <strain evidence="2 3">RmlP001</strain>
    </source>
</reference>
<dbReference type="Pfam" id="PF13274">
    <property type="entry name" value="SocA_Panacea"/>
    <property type="match status" value="1"/>
</dbReference>
<name>A0A4Q2RH50_9HYPH</name>
<dbReference type="InterPro" id="IPR025272">
    <property type="entry name" value="SocA_Panacea"/>
</dbReference>
<proteinExistence type="predicted"/>
<dbReference type="OrthoDB" id="9799173at2"/>
<dbReference type="EMBL" id="QYBC01000001">
    <property type="protein sequence ID" value="RYB07565.1"/>
    <property type="molecule type" value="Genomic_DNA"/>
</dbReference>
<dbReference type="Proteomes" id="UP000289411">
    <property type="component" value="Unassembled WGS sequence"/>
</dbReference>
<protein>
    <submittedName>
        <fullName evidence="2">DUF4065 domain-containing protein</fullName>
    </submittedName>
</protein>
<dbReference type="AlphaFoldDB" id="A0A4Q2RH50"/>
<gene>
    <name evidence="2" type="ORF">D3272_00010</name>
</gene>
<keyword evidence="3" id="KW-1185">Reference proteome</keyword>
<feature type="domain" description="Antitoxin SocA-like Panacea" evidence="1">
    <location>
        <begin position="30"/>
        <end position="134"/>
    </location>
</feature>